<proteinExistence type="inferred from homology"/>
<dbReference type="GeneID" id="54474955"/>
<organism evidence="7 8">
    <name type="scientific">Neohortaea acidophila</name>
    <dbReference type="NCBI Taxonomy" id="245834"/>
    <lineage>
        <taxon>Eukaryota</taxon>
        <taxon>Fungi</taxon>
        <taxon>Dikarya</taxon>
        <taxon>Ascomycota</taxon>
        <taxon>Pezizomycotina</taxon>
        <taxon>Dothideomycetes</taxon>
        <taxon>Dothideomycetidae</taxon>
        <taxon>Mycosphaerellales</taxon>
        <taxon>Teratosphaeriaceae</taxon>
        <taxon>Neohortaea</taxon>
    </lineage>
</organism>
<dbReference type="InterPro" id="IPR018087">
    <property type="entry name" value="Glyco_hydro_5_CS"/>
</dbReference>
<dbReference type="Pfam" id="PF18564">
    <property type="entry name" value="Glyco_hydro_5_C"/>
    <property type="match status" value="1"/>
</dbReference>
<dbReference type="InterPro" id="IPR052066">
    <property type="entry name" value="Glycosphingolipid_Hydrolases"/>
</dbReference>
<reference evidence="7" key="1">
    <citation type="journal article" date="2020" name="Stud. Mycol.">
        <title>101 Dothideomycetes genomes: a test case for predicting lifestyles and emergence of pathogens.</title>
        <authorList>
            <person name="Haridas S."/>
            <person name="Albert R."/>
            <person name="Binder M."/>
            <person name="Bloem J."/>
            <person name="Labutti K."/>
            <person name="Salamov A."/>
            <person name="Andreopoulos B."/>
            <person name="Baker S."/>
            <person name="Barry K."/>
            <person name="Bills G."/>
            <person name="Bluhm B."/>
            <person name="Cannon C."/>
            <person name="Castanera R."/>
            <person name="Culley D."/>
            <person name="Daum C."/>
            <person name="Ezra D."/>
            <person name="Gonzalez J."/>
            <person name="Henrissat B."/>
            <person name="Kuo A."/>
            <person name="Liang C."/>
            <person name="Lipzen A."/>
            <person name="Lutzoni F."/>
            <person name="Magnuson J."/>
            <person name="Mondo S."/>
            <person name="Nolan M."/>
            <person name="Ohm R."/>
            <person name="Pangilinan J."/>
            <person name="Park H.-J."/>
            <person name="Ramirez L."/>
            <person name="Alfaro M."/>
            <person name="Sun H."/>
            <person name="Tritt A."/>
            <person name="Yoshinaga Y."/>
            <person name="Zwiers L.-H."/>
            <person name="Turgeon B."/>
            <person name="Goodwin S."/>
            <person name="Spatafora J."/>
            <person name="Crous P."/>
            <person name="Grigoriev I."/>
        </authorList>
    </citation>
    <scope>NUCLEOTIDE SEQUENCE</scope>
    <source>
        <strain evidence="7">CBS 113389</strain>
    </source>
</reference>
<dbReference type="AlphaFoldDB" id="A0A6A6PP09"/>
<dbReference type="InterPro" id="IPR001547">
    <property type="entry name" value="Glyco_hydro_5"/>
</dbReference>
<dbReference type="GO" id="GO:0000272">
    <property type="term" value="P:polysaccharide catabolic process"/>
    <property type="evidence" value="ECO:0007669"/>
    <property type="project" value="InterPro"/>
</dbReference>
<sequence length="768" mass="86784">MASSLRIRVEGTTFRDPKNREVTLRGINVAGDAKLPAHPDIPSHVREKFFDGDNVSFVDRPFPVSQAHSHFARLRRWGYNCIRYIFTWEALEHAGPGKYDEEFIAHTIEVLRIAKQYGFYVFMDPHQDVWSRFTGGSGAPMWTLYAAGFDPTKFTSTQAAIVQNTWPNPLEFPKMCWATNYQRLVTQTMNTLFFAGRDFAPKCVIDGKNIQDYLQGHFIAACQHLAQRIHDAGDLEHDVVIGYESMNEPSRGYVGHPDLRVIPKDQNLRKLTTPTGWQSMLTGSGRAVEVETWDFGSLGPYKSGTELVDPGGESAWLDPSSWDDEKYGWKRDAGWKLGQCIWAQHGVWDPANDELLQPFYFAKHPKTRKKLDYEYWNNHYFMDHYRAYAQAIRSVWSESIMFIQPSPYEIPPSTRGTRDDDDNTVFASHFYDGITLLTKHWNRVWNIDVIGVMRGKYLTPAFAIKLGETAIRNCFKDQLSVMRNEAMDLMGPRPCIFTEIGIPYDMDDKKAYSTGNYGSQIAATDANGYALEGSGAQGFTWWVYTATSNHALGDNWNGEDLSIYCEEDRPLPPAGYVVGADGNTGKLSLDPASPSYSESQSDRSATIGPGSLKKTLSVNQMVRNPSYSVQADEQPGFRAAEAFVRPSPVYTHGTVDSYGFDLKNCAFTLSLTSPSPTPQDYPTEIILPEFHFPQQYTSVDATGGKWKIEVEEKAEGARQQVFKWWHGEGEQKVTIKGVKRKNGAFVSKEEDESYMEAYWAMGKNCAVM</sequence>
<evidence type="ECO:0000313" key="7">
    <source>
        <dbReference type="EMBL" id="KAF2481840.1"/>
    </source>
</evidence>
<gene>
    <name evidence="7" type="ORF">BDY17DRAFT_299808</name>
</gene>
<feature type="compositionally biased region" description="Polar residues" evidence="4">
    <location>
        <begin position="594"/>
        <end position="604"/>
    </location>
</feature>
<feature type="region of interest" description="Disordered" evidence="4">
    <location>
        <begin position="582"/>
        <end position="611"/>
    </location>
</feature>
<dbReference type="InterPro" id="IPR041036">
    <property type="entry name" value="GH5_C"/>
</dbReference>
<dbReference type="InterPro" id="IPR017853">
    <property type="entry name" value="GH"/>
</dbReference>
<evidence type="ECO:0000256" key="2">
    <source>
        <dbReference type="ARBA" id="ARBA00022801"/>
    </source>
</evidence>
<dbReference type="Gene3D" id="2.60.40.1180">
    <property type="entry name" value="Golgi alpha-mannosidase II"/>
    <property type="match status" value="1"/>
</dbReference>
<dbReference type="PROSITE" id="PS00659">
    <property type="entry name" value="GLYCOSYL_HYDROL_F5"/>
    <property type="match status" value="1"/>
</dbReference>
<dbReference type="FunFam" id="3.20.20.80:FF:000174">
    <property type="entry name" value="YIR007W-like protein"/>
    <property type="match status" value="1"/>
</dbReference>
<dbReference type="Proteomes" id="UP000799767">
    <property type="component" value="Unassembled WGS sequence"/>
</dbReference>
<dbReference type="OrthoDB" id="9971853at2759"/>
<feature type="domain" description="Glycoside hydrolase family 5 C-terminal" evidence="6">
    <location>
        <begin position="645"/>
        <end position="735"/>
    </location>
</feature>
<evidence type="ECO:0000256" key="1">
    <source>
        <dbReference type="ARBA" id="ARBA00005641"/>
    </source>
</evidence>
<protein>
    <submittedName>
        <fullName evidence="7">Putative glycosyl hydrolase</fullName>
    </submittedName>
</protein>
<dbReference type="InterPro" id="IPR013780">
    <property type="entry name" value="Glyco_hydro_b"/>
</dbReference>
<keyword evidence="2 7" id="KW-0378">Hydrolase</keyword>
<accession>A0A6A6PP09</accession>
<dbReference type="GO" id="GO:1904462">
    <property type="term" value="P:ergosteryl 3-beta-D-glucoside catabolic process"/>
    <property type="evidence" value="ECO:0007669"/>
    <property type="project" value="TreeGrafter"/>
</dbReference>
<evidence type="ECO:0000313" key="8">
    <source>
        <dbReference type="Proteomes" id="UP000799767"/>
    </source>
</evidence>
<keyword evidence="3" id="KW-0326">Glycosidase</keyword>
<dbReference type="FunFam" id="3.20.20.80:FF:000131">
    <property type="entry name" value="Glycoside hydrolase superfamily"/>
    <property type="match status" value="1"/>
</dbReference>
<comment type="similarity">
    <text evidence="1">Belongs to the glycosyl hydrolase 5 (cellulase A) family.</text>
</comment>
<dbReference type="PANTHER" id="PTHR31308:SF5">
    <property type="entry name" value="ERGOSTERYL-BETA-GLUCOSIDASE"/>
    <property type="match status" value="1"/>
</dbReference>
<dbReference type="GO" id="GO:0050295">
    <property type="term" value="F:steryl-beta-glucosidase activity"/>
    <property type="evidence" value="ECO:0007669"/>
    <property type="project" value="TreeGrafter"/>
</dbReference>
<evidence type="ECO:0000259" key="6">
    <source>
        <dbReference type="Pfam" id="PF18564"/>
    </source>
</evidence>
<evidence type="ECO:0000256" key="4">
    <source>
        <dbReference type="SAM" id="MobiDB-lite"/>
    </source>
</evidence>
<dbReference type="Gene3D" id="3.20.20.80">
    <property type="entry name" value="Glycosidases"/>
    <property type="match status" value="1"/>
</dbReference>
<evidence type="ECO:0000259" key="5">
    <source>
        <dbReference type="Pfam" id="PF00150"/>
    </source>
</evidence>
<dbReference type="SUPFAM" id="SSF51445">
    <property type="entry name" value="(Trans)glycosidases"/>
    <property type="match status" value="1"/>
</dbReference>
<keyword evidence="8" id="KW-1185">Reference proteome</keyword>
<name>A0A6A6PP09_9PEZI</name>
<dbReference type="RefSeq" id="XP_033588410.1">
    <property type="nucleotide sequence ID" value="XM_033733953.1"/>
</dbReference>
<dbReference type="Pfam" id="PF00150">
    <property type="entry name" value="Cellulase"/>
    <property type="match status" value="1"/>
</dbReference>
<dbReference type="EMBL" id="MU001637">
    <property type="protein sequence ID" value="KAF2481840.1"/>
    <property type="molecule type" value="Genomic_DNA"/>
</dbReference>
<dbReference type="PANTHER" id="PTHR31308">
    <property type="match status" value="1"/>
</dbReference>
<feature type="domain" description="Glycoside hydrolase family 5" evidence="5">
    <location>
        <begin position="66"/>
        <end position="142"/>
    </location>
</feature>
<evidence type="ECO:0000256" key="3">
    <source>
        <dbReference type="ARBA" id="ARBA00023295"/>
    </source>
</evidence>